<accession>A0A0E9R432</accession>
<dbReference type="EMBL" id="GBXM01084713">
    <property type="protein sequence ID" value="JAH23864.1"/>
    <property type="molecule type" value="Transcribed_RNA"/>
</dbReference>
<proteinExistence type="predicted"/>
<evidence type="ECO:0000256" key="1">
    <source>
        <dbReference type="SAM" id="Phobius"/>
    </source>
</evidence>
<keyword evidence="1" id="KW-0812">Transmembrane</keyword>
<sequence length="80" mass="9167">MSPGNAGWERYCTAAIKSVLISANSVSCTSNTDDRLFIPYTVCIHIKIYLSYLYHLYRAGSRHRRHRYHIILYMGIRGGG</sequence>
<reference evidence="2" key="1">
    <citation type="submission" date="2014-11" db="EMBL/GenBank/DDBJ databases">
        <authorList>
            <person name="Amaro Gonzalez C."/>
        </authorList>
    </citation>
    <scope>NUCLEOTIDE SEQUENCE</scope>
</reference>
<evidence type="ECO:0000313" key="2">
    <source>
        <dbReference type="EMBL" id="JAH23864.1"/>
    </source>
</evidence>
<dbReference type="AlphaFoldDB" id="A0A0E9R432"/>
<name>A0A0E9R432_ANGAN</name>
<reference evidence="2" key="2">
    <citation type="journal article" date="2015" name="Fish Shellfish Immunol.">
        <title>Early steps in the European eel (Anguilla anguilla)-Vibrio vulnificus interaction in the gills: Role of the RtxA13 toxin.</title>
        <authorList>
            <person name="Callol A."/>
            <person name="Pajuelo D."/>
            <person name="Ebbesson L."/>
            <person name="Teles M."/>
            <person name="MacKenzie S."/>
            <person name="Amaro C."/>
        </authorList>
    </citation>
    <scope>NUCLEOTIDE SEQUENCE</scope>
</reference>
<feature type="transmembrane region" description="Helical" evidence="1">
    <location>
        <begin position="37"/>
        <end position="57"/>
    </location>
</feature>
<organism evidence="2">
    <name type="scientific">Anguilla anguilla</name>
    <name type="common">European freshwater eel</name>
    <name type="synonym">Muraena anguilla</name>
    <dbReference type="NCBI Taxonomy" id="7936"/>
    <lineage>
        <taxon>Eukaryota</taxon>
        <taxon>Metazoa</taxon>
        <taxon>Chordata</taxon>
        <taxon>Craniata</taxon>
        <taxon>Vertebrata</taxon>
        <taxon>Euteleostomi</taxon>
        <taxon>Actinopterygii</taxon>
        <taxon>Neopterygii</taxon>
        <taxon>Teleostei</taxon>
        <taxon>Anguilliformes</taxon>
        <taxon>Anguillidae</taxon>
        <taxon>Anguilla</taxon>
    </lineage>
</organism>
<protein>
    <submittedName>
        <fullName evidence="2">Uncharacterized protein</fullName>
    </submittedName>
</protein>
<keyword evidence="1" id="KW-0472">Membrane</keyword>
<keyword evidence="1" id="KW-1133">Transmembrane helix</keyword>